<name>A0A0H4VXR0_9SPHN</name>
<sequence>MEQGEWQGRTGAAWAAEWRRTDRSFNVLTEQLLARTRNFSFKTALDIGCGAGELSLAIARGRPNITITGVDISQQLIDVARQRGDRMTNLSFEVADASDWSCDSASAPDLLISRHGVMFFDYPRTTFENLVNQSADGAGLLFSCFGDRSSNPMFTEVARLLPEPPAPSAPNKPGLFAFADPGHVETILGGSGWTHIAAEPFDFPMIAGSGEDPVEDAVAYFSCIGPAANMASELDSDAFDRFQDRVRNLAASRLYDGIVAFPASAWIVTARKG</sequence>
<reference evidence="2 3" key="1">
    <citation type="journal article" date="2015" name="Int. J. Syst. Evol. Microbiol.">
        <title>Erythrobacter atlanticus sp. nov., a bacterium from ocean sediment able to degrade polycyclic aromatic hydrocarbons.</title>
        <authorList>
            <person name="Zhuang L."/>
            <person name="Liu Y."/>
            <person name="Wang L."/>
            <person name="Wang W."/>
            <person name="Shao Z."/>
        </authorList>
    </citation>
    <scope>NUCLEOTIDE SEQUENCE [LARGE SCALE GENOMIC DNA]</scope>
    <source>
        <strain evidence="3">s21-N3</strain>
    </source>
</reference>
<reference evidence="3" key="2">
    <citation type="submission" date="2015-04" db="EMBL/GenBank/DDBJ databases">
        <title>The complete genome sequence of Erythrobacter sp. s21-N3.</title>
        <authorList>
            <person name="Zhuang L."/>
            <person name="Liu Y."/>
            <person name="Shao Z."/>
        </authorList>
    </citation>
    <scope>NUCLEOTIDE SEQUENCE [LARGE SCALE GENOMIC DNA]</scope>
    <source>
        <strain evidence="3">s21-N3</strain>
    </source>
</reference>
<keyword evidence="2" id="KW-0489">Methyltransferase</keyword>
<keyword evidence="2" id="KW-0808">Transferase</keyword>
<dbReference type="SUPFAM" id="SSF53335">
    <property type="entry name" value="S-adenosyl-L-methionine-dependent methyltransferases"/>
    <property type="match status" value="1"/>
</dbReference>
<dbReference type="Gene3D" id="3.40.50.150">
    <property type="entry name" value="Vaccinia Virus protein VP39"/>
    <property type="match status" value="1"/>
</dbReference>
<dbReference type="GO" id="GO:0032259">
    <property type="term" value="P:methylation"/>
    <property type="evidence" value="ECO:0007669"/>
    <property type="project" value="UniProtKB-KW"/>
</dbReference>
<dbReference type="InterPro" id="IPR029063">
    <property type="entry name" value="SAM-dependent_MTases_sf"/>
</dbReference>
<feature type="domain" description="Methyltransferase" evidence="1">
    <location>
        <begin position="42"/>
        <end position="140"/>
    </location>
</feature>
<organism evidence="2 3">
    <name type="scientific">Aurantiacibacter atlanticus</name>
    <dbReference type="NCBI Taxonomy" id="1648404"/>
    <lineage>
        <taxon>Bacteria</taxon>
        <taxon>Pseudomonadati</taxon>
        <taxon>Pseudomonadota</taxon>
        <taxon>Alphaproteobacteria</taxon>
        <taxon>Sphingomonadales</taxon>
        <taxon>Erythrobacteraceae</taxon>
        <taxon>Aurantiacibacter</taxon>
    </lineage>
</organism>
<dbReference type="GO" id="GO:0008168">
    <property type="term" value="F:methyltransferase activity"/>
    <property type="evidence" value="ECO:0007669"/>
    <property type="project" value="UniProtKB-KW"/>
</dbReference>
<accession>A0A0H4VXR0</accession>
<keyword evidence="3" id="KW-1185">Reference proteome</keyword>
<dbReference type="STRING" id="1648404.CP97_07545"/>
<protein>
    <submittedName>
        <fullName evidence="2">Methyltransferase, UbiE/COQ5 family protein</fullName>
    </submittedName>
</protein>
<evidence type="ECO:0000313" key="2">
    <source>
        <dbReference type="EMBL" id="AKQ41913.1"/>
    </source>
</evidence>
<dbReference type="PATRIC" id="fig|1648404.4.peg.1573"/>
<dbReference type="OrthoDB" id="9777638at2"/>
<dbReference type="CDD" id="cd02440">
    <property type="entry name" value="AdoMet_MTases"/>
    <property type="match status" value="1"/>
</dbReference>
<dbReference type="RefSeq" id="WP_048885426.1">
    <property type="nucleotide sequence ID" value="NZ_CP011310.1"/>
</dbReference>
<dbReference type="Pfam" id="PF13847">
    <property type="entry name" value="Methyltransf_31"/>
    <property type="match status" value="1"/>
</dbReference>
<dbReference type="EMBL" id="CP011310">
    <property type="protein sequence ID" value="AKQ41913.1"/>
    <property type="molecule type" value="Genomic_DNA"/>
</dbReference>
<dbReference type="PANTHER" id="PTHR43861">
    <property type="entry name" value="TRANS-ACONITATE 2-METHYLTRANSFERASE-RELATED"/>
    <property type="match status" value="1"/>
</dbReference>
<evidence type="ECO:0000259" key="1">
    <source>
        <dbReference type="Pfam" id="PF13847"/>
    </source>
</evidence>
<proteinExistence type="predicted"/>
<evidence type="ECO:0000313" key="3">
    <source>
        <dbReference type="Proteomes" id="UP000059113"/>
    </source>
</evidence>
<dbReference type="AlphaFoldDB" id="A0A0H4VXR0"/>
<dbReference type="InterPro" id="IPR025714">
    <property type="entry name" value="Methyltranfer_dom"/>
</dbReference>
<gene>
    <name evidence="2" type="ORF">CP97_07545</name>
</gene>
<dbReference type="KEGG" id="ery:CP97_07545"/>
<dbReference type="Proteomes" id="UP000059113">
    <property type="component" value="Chromosome"/>
</dbReference>